<evidence type="ECO:0000256" key="4">
    <source>
        <dbReference type="ARBA" id="ARBA00022679"/>
    </source>
</evidence>
<dbReference type="AlphaFoldDB" id="A0A1F5JUL4"/>
<name>A0A1F5JUL4_9BACT</name>
<evidence type="ECO:0000256" key="2">
    <source>
        <dbReference type="ARBA" id="ARBA00022630"/>
    </source>
</evidence>
<dbReference type="PANTHER" id="PTHR22749">
    <property type="entry name" value="RIBOFLAVIN KINASE/FMN ADENYLYLTRANSFERASE"/>
    <property type="match status" value="1"/>
</dbReference>
<protein>
    <recommendedName>
        <fullName evidence="1">riboflavin kinase</fullName>
        <ecNumber evidence="1">2.7.1.26</ecNumber>
    </recommendedName>
</protein>
<evidence type="ECO:0000256" key="7">
    <source>
        <dbReference type="ARBA" id="ARBA00047880"/>
    </source>
</evidence>
<dbReference type="SUPFAM" id="SSF82114">
    <property type="entry name" value="Riboflavin kinase-like"/>
    <property type="match status" value="1"/>
</dbReference>
<evidence type="ECO:0000256" key="5">
    <source>
        <dbReference type="ARBA" id="ARBA00022741"/>
    </source>
</evidence>
<dbReference type="GO" id="GO:0009231">
    <property type="term" value="P:riboflavin biosynthetic process"/>
    <property type="evidence" value="ECO:0007669"/>
    <property type="project" value="InterPro"/>
</dbReference>
<gene>
    <name evidence="9" type="ORF">A3C59_04610</name>
</gene>
<dbReference type="STRING" id="1797768.A3C59_04610"/>
<evidence type="ECO:0000313" key="9">
    <source>
        <dbReference type="EMBL" id="OGE32258.1"/>
    </source>
</evidence>
<keyword evidence="2" id="KW-0285">Flavoprotein</keyword>
<evidence type="ECO:0000256" key="3">
    <source>
        <dbReference type="ARBA" id="ARBA00022643"/>
    </source>
</evidence>
<sequence>MKFWGKVRTYNKRGKDLGFPTANVNLSKDIPEGIYISKTKVGGIVYKSLTFIGAAKTFGETRFHSETFILDFKKDIYKSWISVELLKKIRGNKKFDSATDLVAQMKKDEKEARVYFEANLTY</sequence>
<evidence type="ECO:0000256" key="1">
    <source>
        <dbReference type="ARBA" id="ARBA00012105"/>
    </source>
</evidence>
<dbReference type="PANTHER" id="PTHR22749:SF6">
    <property type="entry name" value="RIBOFLAVIN KINASE"/>
    <property type="match status" value="1"/>
</dbReference>
<evidence type="ECO:0000313" key="10">
    <source>
        <dbReference type="Proteomes" id="UP000176902"/>
    </source>
</evidence>
<keyword evidence="4" id="KW-0808">Transferase</keyword>
<keyword evidence="3" id="KW-0288">FMN</keyword>
<organism evidence="9 10">
    <name type="scientific">Candidatus Daviesbacteria bacterium RIFCSPHIGHO2_02_FULL_36_13</name>
    <dbReference type="NCBI Taxonomy" id="1797768"/>
    <lineage>
        <taxon>Bacteria</taxon>
        <taxon>Candidatus Daviesiibacteriota</taxon>
    </lineage>
</organism>
<dbReference type="GO" id="GO:0005524">
    <property type="term" value="F:ATP binding"/>
    <property type="evidence" value="ECO:0007669"/>
    <property type="project" value="UniProtKB-KW"/>
</dbReference>
<feature type="domain" description="Riboflavin kinase" evidence="8">
    <location>
        <begin position="1"/>
        <end position="117"/>
    </location>
</feature>
<dbReference type="Gene3D" id="2.40.30.30">
    <property type="entry name" value="Riboflavin kinase-like"/>
    <property type="match status" value="1"/>
</dbReference>
<dbReference type="EMBL" id="MFCV01000030">
    <property type="protein sequence ID" value="OGE32258.1"/>
    <property type="molecule type" value="Genomic_DNA"/>
</dbReference>
<comment type="catalytic activity">
    <reaction evidence="7">
        <text>riboflavin + ATP = FMN + ADP + H(+)</text>
        <dbReference type="Rhea" id="RHEA:14357"/>
        <dbReference type="ChEBI" id="CHEBI:15378"/>
        <dbReference type="ChEBI" id="CHEBI:30616"/>
        <dbReference type="ChEBI" id="CHEBI:57986"/>
        <dbReference type="ChEBI" id="CHEBI:58210"/>
        <dbReference type="ChEBI" id="CHEBI:456216"/>
        <dbReference type="EC" id="2.7.1.26"/>
    </reaction>
</comment>
<dbReference type="Pfam" id="PF01687">
    <property type="entry name" value="Flavokinase"/>
    <property type="match status" value="1"/>
</dbReference>
<keyword evidence="5" id="KW-0547">Nucleotide-binding</keyword>
<dbReference type="InterPro" id="IPR023468">
    <property type="entry name" value="Riboflavin_kinase"/>
</dbReference>
<accession>A0A1F5JUL4</accession>
<dbReference type="SMART" id="SM00904">
    <property type="entry name" value="Flavokinase"/>
    <property type="match status" value="1"/>
</dbReference>
<dbReference type="GO" id="GO:0009398">
    <property type="term" value="P:FMN biosynthetic process"/>
    <property type="evidence" value="ECO:0007669"/>
    <property type="project" value="TreeGrafter"/>
</dbReference>
<dbReference type="InterPro" id="IPR023465">
    <property type="entry name" value="Riboflavin_kinase_dom_sf"/>
</dbReference>
<evidence type="ECO:0000256" key="6">
    <source>
        <dbReference type="ARBA" id="ARBA00022840"/>
    </source>
</evidence>
<keyword evidence="6" id="KW-0067">ATP-binding</keyword>
<dbReference type="Proteomes" id="UP000176902">
    <property type="component" value="Unassembled WGS sequence"/>
</dbReference>
<reference evidence="9 10" key="1">
    <citation type="journal article" date="2016" name="Nat. Commun.">
        <title>Thousands of microbial genomes shed light on interconnected biogeochemical processes in an aquifer system.</title>
        <authorList>
            <person name="Anantharaman K."/>
            <person name="Brown C.T."/>
            <person name="Hug L.A."/>
            <person name="Sharon I."/>
            <person name="Castelle C.J."/>
            <person name="Probst A.J."/>
            <person name="Thomas B.C."/>
            <person name="Singh A."/>
            <person name="Wilkins M.J."/>
            <person name="Karaoz U."/>
            <person name="Brodie E.L."/>
            <person name="Williams K.H."/>
            <person name="Hubbard S.S."/>
            <person name="Banfield J.F."/>
        </authorList>
    </citation>
    <scope>NUCLEOTIDE SEQUENCE [LARGE SCALE GENOMIC DNA]</scope>
</reference>
<proteinExistence type="predicted"/>
<evidence type="ECO:0000259" key="8">
    <source>
        <dbReference type="SMART" id="SM00904"/>
    </source>
</evidence>
<dbReference type="InterPro" id="IPR015865">
    <property type="entry name" value="Riboflavin_kinase_bac/euk"/>
</dbReference>
<dbReference type="EC" id="2.7.1.26" evidence="1"/>
<comment type="caution">
    <text evidence="9">The sequence shown here is derived from an EMBL/GenBank/DDBJ whole genome shotgun (WGS) entry which is preliminary data.</text>
</comment>
<dbReference type="GO" id="GO:0008531">
    <property type="term" value="F:riboflavin kinase activity"/>
    <property type="evidence" value="ECO:0007669"/>
    <property type="project" value="UniProtKB-EC"/>
</dbReference>